<organism evidence="1">
    <name type="scientific">uncultured Woeseiaceae bacterium</name>
    <dbReference type="NCBI Taxonomy" id="1983305"/>
    <lineage>
        <taxon>Bacteria</taxon>
        <taxon>Pseudomonadati</taxon>
        <taxon>Pseudomonadota</taxon>
        <taxon>Gammaproteobacteria</taxon>
        <taxon>Woeseiales</taxon>
        <taxon>Woeseiaceae</taxon>
        <taxon>environmental samples</taxon>
    </lineage>
</organism>
<dbReference type="AlphaFoldDB" id="A0A7D9D3G7"/>
<proteinExistence type="predicted"/>
<evidence type="ECO:0000313" key="1">
    <source>
        <dbReference type="EMBL" id="VUX56279.1"/>
    </source>
</evidence>
<name>A0A7D9D3G7_9GAMM</name>
<reference evidence="1" key="1">
    <citation type="submission" date="2019-07" db="EMBL/GenBank/DDBJ databases">
        <authorList>
            <person name="Weber M."/>
            <person name="Kostadinov I."/>
            <person name="Kostadinov D I."/>
        </authorList>
    </citation>
    <scope>NUCLEOTIDE SEQUENCE</scope>
    <source>
        <strain evidence="1">Gfbio:sag-sample-m06:053724c1-46a9-4a36-b237-ea2bf867836b</strain>
    </source>
</reference>
<accession>A0A7D9D3G7</accession>
<dbReference type="EMBL" id="LR633967">
    <property type="protein sequence ID" value="VUX56279.1"/>
    <property type="molecule type" value="Genomic_DNA"/>
</dbReference>
<sequence>MLTKFFECLLLAEAVEKLRFTTARKFKGIFRLPGARITDQLCASEVHQAGFSWDLYYPLITSVQNYAQIASEIVAHFKTEFFNSIGRER</sequence>
<protein>
    <submittedName>
        <fullName evidence="1">Uncharacterized protein</fullName>
    </submittedName>
</protein>
<gene>
    <name evidence="1" type="ORF">JTBM06_V1_520002</name>
</gene>